<feature type="transmembrane region" description="Helical" evidence="1">
    <location>
        <begin position="161"/>
        <end position="180"/>
    </location>
</feature>
<feature type="transmembrane region" description="Helical" evidence="1">
    <location>
        <begin position="42"/>
        <end position="62"/>
    </location>
</feature>
<reference evidence="2 3" key="1">
    <citation type="journal article" date="2015" name="Nature">
        <title>rRNA introns, odd ribosomes, and small enigmatic genomes across a large radiation of phyla.</title>
        <authorList>
            <person name="Brown C.T."/>
            <person name="Hug L.A."/>
            <person name="Thomas B.C."/>
            <person name="Sharon I."/>
            <person name="Castelle C.J."/>
            <person name="Singh A."/>
            <person name="Wilkins M.J."/>
            <person name="Williams K.H."/>
            <person name="Banfield J.F."/>
        </authorList>
    </citation>
    <scope>NUCLEOTIDE SEQUENCE [LARGE SCALE GENOMIC DNA]</scope>
</reference>
<keyword evidence="1" id="KW-0472">Membrane</keyword>
<keyword evidence="1" id="KW-0812">Transmembrane</keyword>
<gene>
    <name evidence="2" type="ORF">US42_C0006G0056</name>
</gene>
<name>A0A0G0IUB6_9BACT</name>
<comment type="caution">
    <text evidence="2">The sequence shown here is derived from an EMBL/GenBank/DDBJ whole genome shotgun (WGS) entry which is preliminary data.</text>
</comment>
<proteinExistence type="predicted"/>
<evidence type="ECO:0000256" key="1">
    <source>
        <dbReference type="SAM" id="Phobius"/>
    </source>
</evidence>
<organism evidence="2 3">
    <name type="scientific">Candidatus Magasanikbacteria bacterium GW2011_GWC2_37_14</name>
    <dbReference type="NCBI Taxonomy" id="1619046"/>
    <lineage>
        <taxon>Bacteria</taxon>
        <taxon>Candidatus Magasanikiibacteriota</taxon>
    </lineage>
</organism>
<keyword evidence="1" id="KW-1133">Transmembrane helix</keyword>
<evidence type="ECO:0000313" key="2">
    <source>
        <dbReference type="EMBL" id="KKQ27749.1"/>
    </source>
</evidence>
<dbReference type="Proteomes" id="UP000034849">
    <property type="component" value="Unassembled WGS sequence"/>
</dbReference>
<feature type="non-terminal residue" evidence="2">
    <location>
        <position position="1"/>
    </location>
</feature>
<dbReference type="AlphaFoldDB" id="A0A0G0IUB6"/>
<evidence type="ECO:0000313" key="3">
    <source>
        <dbReference type="Proteomes" id="UP000034849"/>
    </source>
</evidence>
<sequence length="181" mass="21029">LWLFTTYKPSYKKLVVIFSLSLLFGGTGCLWTNPLREDTMQVSLLDLVLVALVALMFVYTWFCRSWVLADARDMDMAGGYTRWRGDMDTFKIHERSVAKVRFWSVFTHKKLKKSGIFWAFFPHKLEELPTSGPDVCTEDEYVGWLEAWVHIPHFGMYKRALLARAVVLSGVVVYYSFTFLS</sequence>
<protein>
    <submittedName>
        <fullName evidence="2">Uncharacterized protein</fullName>
    </submittedName>
</protein>
<accession>A0A0G0IUB6</accession>
<dbReference type="EMBL" id="LBSX01000006">
    <property type="protein sequence ID" value="KKQ27749.1"/>
    <property type="molecule type" value="Genomic_DNA"/>
</dbReference>